<proteinExistence type="inferred from homology"/>
<evidence type="ECO:0000313" key="15">
    <source>
        <dbReference type="Proteomes" id="UP000824249"/>
    </source>
</evidence>
<dbReference type="SMART" id="SM00363">
    <property type="entry name" value="S4"/>
    <property type="match status" value="1"/>
</dbReference>
<evidence type="ECO:0000256" key="9">
    <source>
        <dbReference type="ARBA" id="ARBA00035254"/>
    </source>
</evidence>
<dbReference type="SMART" id="SM01390">
    <property type="entry name" value="Ribosomal_S4"/>
    <property type="match status" value="1"/>
</dbReference>
<dbReference type="PROSITE" id="PS50889">
    <property type="entry name" value="S4"/>
    <property type="match status" value="1"/>
</dbReference>
<comment type="function">
    <text evidence="2 10">One of the primary rRNA binding proteins, it binds directly to 16S rRNA where it nucleates assembly of the body of the 30S subunit.</text>
</comment>
<keyword evidence="6 10" id="KW-0689">Ribosomal protein</keyword>
<dbReference type="AlphaFoldDB" id="A0A9D1VUM8"/>
<evidence type="ECO:0000256" key="3">
    <source>
        <dbReference type="ARBA" id="ARBA00007465"/>
    </source>
</evidence>
<dbReference type="InterPro" id="IPR001912">
    <property type="entry name" value="Ribosomal_uS4_N"/>
</dbReference>
<comment type="caution">
    <text evidence="14">The sequence shown here is derived from an EMBL/GenBank/DDBJ whole genome shotgun (WGS) entry which is preliminary data.</text>
</comment>
<dbReference type="FunFam" id="1.10.1050.10:FF:000001">
    <property type="entry name" value="30S ribosomal protein S4"/>
    <property type="match status" value="1"/>
</dbReference>
<evidence type="ECO:0000256" key="11">
    <source>
        <dbReference type="RuleBase" id="RU003699"/>
    </source>
</evidence>
<accession>A0A9D1VUM8</accession>
<dbReference type="InterPro" id="IPR005709">
    <property type="entry name" value="Ribosomal_uS4_bac-type"/>
</dbReference>
<keyword evidence="4 10" id="KW-0699">rRNA-binding</keyword>
<evidence type="ECO:0000256" key="4">
    <source>
        <dbReference type="ARBA" id="ARBA00022730"/>
    </source>
</evidence>
<dbReference type="PANTHER" id="PTHR11831">
    <property type="entry name" value="30S 40S RIBOSOMAL PROTEIN"/>
    <property type="match status" value="1"/>
</dbReference>
<dbReference type="CDD" id="cd00165">
    <property type="entry name" value="S4"/>
    <property type="match status" value="1"/>
</dbReference>
<dbReference type="Gene3D" id="1.10.1050.10">
    <property type="entry name" value="Ribosomal Protein S4 Delta 41, Chain A, domain 1"/>
    <property type="match status" value="1"/>
</dbReference>
<feature type="domain" description="Small ribosomal subunit protein uS4 N-terminal" evidence="13">
    <location>
        <begin position="3"/>
        <end position="97"/>
    </location>
</feature>
<dbReference type="GO" id="GO:0006412">
    <property type="term" value="P:translation"/>
    <property type="evidence" value="ECO:0007669"/>
    <property type="project" value="UniProtKB-UniRule"/>
</dbReference>
<dbReference type="GO" id="GO:0003735">
    <property type="term" value="F:structural constituent of ribosome"/>
    <property type="evidence" value="ECO:0007669"/>
    <property type="project" value="InterPro"/>
</dbReference>
<dbReference type="Pfam" id="PF01479">
    <property type="entry name" value="S4"/>
    <property type="match status" value="1"/>
</dbReference>
<evidence type="ECO:0000259" key="12">
    <source>
        <dbReference type="SMART" id="SM00363"/>
    </source>
</evidence>
<dbReference type="NCBIfam" id="NF003717">
    <property type="entry name" value="PRK05327.1"/>
    <property type="match status" value="1"/>
</dbReference>
<sequence>MATYRDSKCRLCRREGAKLFLKGDRCYSSKCAFEKRPVAPGAHGASRKKVSEYGLQLREKQKTKRIYGVQEGQFRKYYEMADRMKGITGENMLSLLERRLDNVIYRMGIGGSRAQARQLVNHAHFSVNGRTVNIPSYIVKAGDVIAVKENRKKDKYFEQIKAMKVGNMPKWLEFDPEKLEGKVIALPAREDIDSQISEHMIVELYSK</sequence>
<gene>
    <name evidence="10 14" type="primary">rpsD</name>
    <name evidence="14" type="ORF">H9737_02990</name>
</gene>
<dbReference type="InterPro" id="IPR018079">
    <property type="entry name" value="Ribosomal_uS4_CS"/>
</dbReference>
<evidence type="ECO:0000256" key="10">
    <source>
        <dbReference type="HAMAP-Rule" id="MF_01306"/>
    </source>
</evidence>
<dbReference type="FunFam" id="3.10.290.10:FF:000001">
    <property type="entry name" value="30S ribosomal protein S4"/>
    <property type="match status" value="1"/>
</dbReference>
<comment type="function">
    <text evidence="1 10">With S5 and S12 plays an important role in translational accuracy.</text>
</comment>
<comment type="similarity">
    <text evidence="3 10 11">Belongs to the universal ribosomal protein uS4 family.</text>
</comment>
<dbReference type="InterPro" id="IPR002942">
    <property type="entry name" value="S4_RNA-bd"/>
</dbReference>
<evidence type="ECO:0000259" key="13">
    <source>
        <dbReference type="SMART" id="SM01390"/>
    </source>
</evidence>
<dbReference type="InterPro" id="IPR022801">
    <property type="entry name" value="Ribosomal_uS4"/>
</dbReference>
<dbReference type="GO" id="GO:0019843">
    <property type="term" value="F:rRNA binding"/>
    <property type="evidence" value="ECO:0007669"/>
    <property type="project" value="UniProtKB-UniRule"/>
</dbReference>
<evidence type="ECO:0000313" key="14">
    <source>
        <dbReference type="EMBL" id="HIX46637.1"/>
    </source>
</evidence>
<evidence type="ECO:0000256" key="5">
    <source>
        <dbReference type="ARBA" id="ARBA00022884"/>
    </source>
</evidence>
<dbReference type="InterPro" id="IPR036986">
    <property type="entry name" value="S4_RNA-bd_sf"/>
</dbReference>
<evidence type="ECO:0000256" key="7">
    <source>
        <dbReference type="ARBA" id="ARBA00023274"/>
    </source>
</evidence>
<dbReference type="GO" id="GO:0015935">
    <property type="term" value="C:small ribosomal subunit"/>
    <property type="evidence" value="ECO:0007669"/>
    <property type="project" value="InterPro"/>
</dbReference>
<dbReference type="EMBL" id="DXFD01000049">
    <property type="protein sequence ID" value="HIX46637.1"/>
    <property type="molecule type" value="Genomic_DNA"/>
</dbReference>
<reference evidence="14" key="2">
    <citation type="submission" date="2021-04" db="EMBL/GenBank/DDBJ databases">
        <authorList>
            <person name="Gilroy R."/>
        </authorList>
    </citation>
    <scope>NUCLEOTIDE SEQUENCE</scope>
    <source>
        <strain evidence="14">26628</strain>
    </source>
</reference>
<protein>
    <recommendedName>
        <fullName evidence="9 10">Small ribosomal subunit protein uS4</fullName>
    </recommendedName>
</protein>
<organism evidence="14 15">
    <name type="scientific">Candidatus Borkfalkia faecigallinarum</name>
    <dbReference type="NCBI Taxonomy" id="2838509"/>
    <lineage>
        <taxon>Bacteria</taxon>
        <taxon>Bacillati</taxon>
        <taxon>Bacillota</taxon>
        <taxon>Clostridia</taxon>
        <taxon>Christensenellales</taxon>
        <taxon>Christensenellaceae</taxon>
        <taxon>Candidatus Borkfalkia</taxon>
    </lineage>
</organism>
<feature type="domain" description="RNA-binding S4" evidence="12">
    <location>
        <begin position="98"/>
        <end position="157"/>
    </location>
</feature>
<dbReference type="GO" id="GO:0042274">
    <property type="term" value="P:ribosomal small subunit biogenesis"/>
    <property type="evidence" value="ECO:0007669"/>
    <property type="project" value="TreeGrafter"/>
</dbReference>
<keyword evidence="5 10" id="KW-0694">RNA-binding</keyword>
<name>A0A9D1VUM8_9FIRM</name>
<dbReference type="Proteomes" id="UP000824249">
    <property type="component" value="Unassembled WGS sequence"/>
</dbReference>
<dbReference type="PROSITE" id="PS00632">
    <property type="entry name" value="RIBOSOMAL_S4"/>
    <property type="match status" value="1"/>
</dbReference>
<keyword evidence="7 10" id="KW-0687">Ribonucleoprotein</keyword>
<evidence type="ECO:0000256" key="6">
    <source>
        <dbReference type="ARBA" id="ARBA00022980"/>
    </source>
</evidence>
<dbReference type="Gene3D" id="3.10.290.10">
    <property type="entry name" value="RNA-binding S4 domain"/>
    <property type="match status" value="1"/>
</dbReference>
<reference evidence="14" key="1">
    <citation type="journal article" date="2021" name="PeerJ">
        <title>Extensive microbial diversity within the chicken gut microbiome revealed by metagenomics and culture.</title>
        <authorList>
            <person name="Gilroy R."/>
            <person name="Ravi A."/>
            <person name="Getino M."/>
            <person name="Pursley I."/>
            <person name="Horton D.L."/>
            <person name="Alikhan N.F."/>
            <person name="Baker D."/>
            <person name="Gharbi K."/>
            <person name="Hall N."/>
            <person name="Watson M."/>
            <person name="Adriaenssens E.M."/>
            <person name="Foster-Nyarko E."/>
            <person name="Jarju S."/>
            <person name="Secka A."/>
            <person name="Antonio M."/>
            <person name="Oren A."/>
            <person name="Chaudhuri R.R."/>
            <person name="La Ragione R."/>
            <person name="Hildebrand F."/>
            <person name="Pallen M.J."/>
        </authorList>
    </citation>
    <scope>NUCLEOTIDE SEQUENCE</scope>
    <source>
        <strain evidence="14">26628</strain>
    </source>
</reference>
<dbReference type="HAMAP" id="MF_01306_B">
    <property type="entry name" value="Ribosomal_uS4_B"/>
    <property type="match status" value="1"/>
</dbReference>
<evidence type="ECO:0000256" key="8">
    <source>
        <dbReference type="ARBA" id="ARBA00025813"/>
    </source>
</evidence>
<dbReference type="SUPFAM" id="SSF55174">
    <property type="entry name" value="Alpha-L RNA-binding motif"/>
    <property type="match status" value="1"/>
</dbReference>
<evidence type="ECO:0000256" key="2">
    <source>
        <dbReference type="ARBA" id="ARBA00003866"/>
    </source>
</evidence>
<dbReference type="NCBIfam" id="TIGR01017">
    <property type="entry name" value="rpsD_bact"/>
    <property type="match status" value="1"/>
</dbReference>
<dbReference type="PANTHER" id="PTHR11831:SF4">
    <property type="entry name" value="SMALL RIBOSOMAL SUBUNIT PROTEIN US4M"/>
    <property type="match status" value="1"/>
</dbReference>
<dbReference type="Pfam" id="PF00163">
    <property type="entry name" value="Ribosomal_S4"/>
    <property type="match status" value="1"/>
</dbReference>
<evidence type="ECO:0000256" key="1">
    <source>
        <dbReference type="ARBA" id="ARBA00003004"/>
    </source>
</evidence>
<comment type="subunit">
    <text evidence="8 10">Part of the 30S ribosomal subunit. Contacts protein S5. The interaction surface between S4 and S5 is involved in control of translational fidelity.</text>
</comment>